<dbReference type="EMBL" id="AGBW02008295">
    <property type="protein sequence ID" value="OWR53809.1"/>
    <property type="molecule type" value="Genomic_DNA"/>
</dbReference>
<keyword evidence="4" id="KW-0234">DNA repair</keyword>
<comment type="caution">
    <text evidence="5">The sequence shown here is derived from an EMBL/GenBank/DDBJ whole genome shotgun (WGS) entry which is preliminary data.</text>
</comment>
<dbReference type="PANTHER" id="PTHR13235:SF2">
    <property type="entry name" value="SINGLE-STRAND SELECTIVE MONOFUNCTIONAL URACIL DNA GLYCOSYLASE"/>
    <property type="match status" value="1"/>
</dbReference>
<dbReference type="GO" id="GO:0017065">
    <property type="term" value="F:single-strand selective uracil DNA N-glycosylase activity"/>
    <property type="evidence" value="ECO:0007669"/>
    <property type="project" value="InterPro"/>
</dbReference>
<sequence length="83" mass="9553">MYVHKYCNSTKKIMYFGMNPGPWGMSQTGVPFGEISAVRDWLGIEGPVNKPEYELRERPVKGFDCARTEVFIKKIIITLVNLR</sequence>
<keyword evidence="1" id="KW-0227">DNA damage</keyword>
<dbReference type="PANTHER" id="PTHR13235">
    <property type="entry name" value="SINGLE-STRAND SELECTIVE MONOFUNCTIONAL URACIL DNA GLYCOSYLASE"/>
    <property type="match status" value="1"/>
</dbReference>
<dbReference type="STRING" id="278856.A0A212FJC3"/>
<dbReference type="GO" id="GO:0006284">
    <property type="term" value="P:base-excision repair"/>
    <property type="evidence" value="ECO:0007669"/>
    <property type="project" value="InterPro"/>
</dbReference>
<keyword evidence="3" id="KW-0238">DNA-binding</keyword>
<dbReference type="GO" id="GO:0000703">
    <property type="term" value="F:oxidized pyrimidine nucleobase lesion DNA N-glycosylase activity"/>
    <property type="evidence" value="ECO:0007669"/>
    <property type="project" value="TreeGrafter"/>
</dbReference>
<keyword evidence="6" id="KW-1185">Reference proteome</keyword>
<dbReference type="Gene3D" id="3.40.470.10">
    <property type="entry name" value="Uracil-DNA glycosylase-like domain"/>
    <property type="match status" value="1"/>
</dbReference>
<dbReference type="InParanoid" id="A0A212FJC3"/>
<dbReference type="SUPFAM" id="SSF52141">
    <property type="entry name" value="Uracil-DNA glycosylase-like"/>
    <property type="match status" value="1"/>
</dbReference>
<dbReference type="KEGG" id="dpl:KGM_204196"/>
<dbReference type="GO" id="GO:0003677">
    <property type="term" value="F:DNA binding"/>
    <property type="evidence" value="ECO:0007669"/>
    <property type="project" value="UniProtKB-KW"/>
</dbReference>
<evidence type="ECO:0000313" key="6">
    <source>
        <dbReference type="Proteomes" id="UP000007151"/>
    </source>
</evidence>
<evidence type="ECO:0000256" key="4">
    <source>
        <dbReference type="ARBA" id="ARBA00023204"/>
    </source>
</evidence>
<dbReference type="AlphaFoldDB" id="A0A212FJC3"/>
<organism evidence="5 6">
    <name type="scientific">Danaus plexippus plexippus</name>
    <dbReference type="NCBI Taxonomy" id="278856"/>
    <lineage>
        <taxon>Eukaryota</taxon>
        <taxon>Metazoa</taxon>
        <taxon>Ecdysozoa</taxon>
        <taxon>Arthropoda</taxon>
        <taxon>Hexapoda</taxon>
        <taxon>Insecta</taxon>
        <taxon>Pterygota</taxon>
        <taxon>Neoptera</taxon>
        <taxon>Endopterygota</taxon>
        <taxon>Lepidoptera</taxon>
        <taxon>Glossata</taxon>
        <taxon>Ditrysia</taxon>
        <taxon>Papilionoidea</taxon>
        <taxon>Nymphalidae</taxon>
        <taxon>Danainae</taxon>
        <taxon>Danaini</taxon>
        <taxon>Danaina</taxon>
        <taxon>Danaus</taxon>
        <taxon>Danaus</taxon>
    </lineage>
</organism>
<dbReference type="InterPro" id="IPR036895">
    <property type="entry name" value="Uracil-DNA_glycosylase-like_sf"/>
</dbReference>
<gene>
    <name evidence="5" type="ORF">KGM_204196</name>
</gene>
<keyword evidence="2" id="KW-0378">Hydrolase</keyword>
<evidence type="ECO:0000313" key="5">
    <source>
        <dbReference type="EMBL" id="OWR53809.1"/>
    </source>
</evidence>
<evidence type="ECO:0000256" key="3">
    <source>
        <dbReference type="ARBA" id="ARBA00023125"/>
    </source>
</evidence>
<evidence type="ECO:0000256" key="2">
    <source>
        <dbReference type="ARBA" id="ARBA00022801"/>
    </source>
</evidence>
<accession>A0A212FJC3</accession>
<protein>
    <submittedName>
        <fullName evidence="5">Single-strand selective monofunctional uracil DNA glycosylase like protein</fullName>
    </submittedName>
</protein>
<dbReference type="eggNOG" id="ENOG502QT20">
    <property type="taxonomic scope" value="Eukaryota"/>
</dbReference>
<reference evidence="5 6" key="1">
    <citation type="journal article" date="2011" name="Cell">
        <title>The monarch butterfly genome yields insights into long-distance migration.</title>
        <authorList>
            <person name="Zhan S."/>
            <person name="Merlin C."/>
            <person name="Boore J.L."/>
            <person name="Reppert S.M."/>
        </authorList>
    </citation>
    <scope>NUCLEOTIDE SEQUENCE [LARGE SCALE GENOMIC DNA]</scope>
    <source>
        <strain evidence="5">F-2</strain>
    </source>
</reference>
<dbReference type="InterPro" id="IPR039134">
    <property type="entry name" value="SMUG1"/>
</dbReference>
<evidence type="ECO:0000256" key="1">
    <source>
        <dbReference type="ARBA" id="ARBA00022763"/>
    </source>
</evidence>
<name>A0A212FJC3_DANPL</name>
<dbReference type="Proteomes" id="UP000007151">
    <property type="component" value="Unassembled WGS sequence"/>
</dbReference>
<proteinExistence type="predicted"/>